<organism evidence="1 2">
    <name type="scientific">Ladona fulva</name>
    <name type="common">Scarce chaser dragonfly</name>
    <name type="synonym">Libellula fulva</name>
    <dbReference type="NCBI Taxonomy" id="123851"/>
    <lineage>
        <taxon>Eukaryota</taxon>
        <taxon>Metazoa</taxon>
        <taxon>Ecdysozoa</taxon>
        <taxon>Arthropoda</taxon>
        <taxon>Hexapoda</taxon>
        <taxon>Insecta</taxon>
        <taxon>Pterygota</taxon>
        <taxon>Palaeoptera</taxon>
        <taxon>Odonata</taxon>
        <taxon>Epiprocta</taxon>
        <taxon>Anisoptera</taxon>
        <taxon>Libelluloidea</taxon>
        <taxon>Libellulidae</taxon>
        <taxon>Ladona</taxon>
    </lineage>
</organism>
<name>A0A8K0KAY3_LADFU</name>
<dbReference type="CDD" id="cd02440">
    <property type="entry name" value="AdoMet_MTases"/>
    <property type="match status" value="1"/>
</dbReference>
<dbReference type="SUPFAM" id="SSF53335">
    <property type="entry name" value="S-adenosyl-L-methionine-dependent methyltransferases"/>
    <property type="match status" value="1"/>
</dbReference>
<dbReference type="Proteomes" id="UP000792457">
    <property type="component" value="Unassembled WGS sequence"/>
</dbReference>
<dbReference type="EMBL" id="KZ308568">
    <property type="protein sequence ID" value="KAG8231691.1"/>
    <property type="molecule type" value="Genomic_DNA"/>
</dbReference>
<dbReference type="PANTHER" id="PTHR23108:SF0">
    <property type="entry name" value="METHYLTRANSFERASE-LIKE PROTEIN 22"/>
    <property type="match status" value="1"/>
</dbReference>
<dbReference type="AlphaFoldDB" id="A0A8K0KAY3"/>
<dbReference type="InterPro" id="IPR038899">
    <property type="entry name" value="METTL22"/>
</dbReference>
<reference evidence="1" key="2">
    <citation type="submission" date="2017-10" db="EMBL/GenBank/DDBJ databases">
        <title>Ladona fulva Genome sequencing and assembly.</title>
        <authorList>
            <person name="Murali S."/>
            <person name="Richards S."/>
            <person name="Bandaranaike D."/>
            <person name="Bellair M."/>
            <person name="Blankenburg K."/>
            <person name="Chao H."/>
            <person name="Dinh H."/>
            <person name="Doddapaneni H."/>
            <person name="Dugan-Rocha S."/>
            <person name="Elkadiri S."/>
            <person name="Gnanaolivu R."/>
            <person name="Hernandez B."/>
            <person name="Skinner E."/>
            <person name="Javaid M."/>
            <person name="Lee S."/>
            <person name="Li M."/>
            <person name="Ming W."/>
            <person name="Munidasa M."/>
            <person name="Muniz J."/>
            <person name="Nguyen L."/>
            <person name="Hughes D."/>
            <person name="Osuji N."/>
            <person name="Pu L.-L."/>
            <person name="Puazo M."/>
            <person name="Qu C."/>
            <person name="Quiroz J."/>
            <person name="Raj R."/>
            <person name="Weissenberger G."/>
            <person name="Xin Y."/>
            <person name="Zou X."/>
            <person name="Han Y."/>
            <person name="Worley K."/>
            <person name="Muzny D."/>
            <person name="Gibbs R."/>
        </authorList>
    </citation>
    <scope>NUCLEOTIDE SEQUENCE</scope>
    <source>
        <strain evidence="1">Sampled in the wild</strain>
    </source>
</reference>
<dbReference type="OrthoDB" id="46564at2759"/>
<dbReference type="GO" id="GO:0005634">
    <property type="term" value="C:nucleus"/>
    <property type="evidence" value="ECO:0007669"/>
    <property type="project" value="TreeGrafter"/>
</dbReference>
<sequence length="291" mass="32822">MEHLITSEVHPFTERDNSKPYVCAENVVSRFSFTYPSELKQRVTNLQPSVDEDGDFLIQRKNQSSRAEGIILIEHSISTTLGLVGEQVWRGALLLADFLLHLGSSLLKDKVALELGSGTGLTGIASALFCSEVICTDLDRGNILEIIRSNARRNQSLIGPKGGKVIVEQLDFLNKNWSDSLKEKLKNVSVIFAADVIYDNDLTEAFLDTLYNLLVYENKEKVAYLAMEKRYVFTVADLESVAPCYEHFLQCLKKSPLWSSANSLPIDFPQYFNYERGKDLVLWEIKGPKFT</sequence>
<evidence type="ECO:0000313" key="2">
    <source>
        <dbReference type="Proteomes" id="UP000792457"/>
    </source>
</evidence>
<dbReference type="InterPro" id="IPR029063">
    <property type="entry name" value="SAM-dependent_MTases_sf"/>
</dbReference>
<keyword evidence="2" id="KW-1185">Reference proteome</keyword>
<accession>A0A8K0KAY3</accession>
<dbReference type="PANTHER" id="PTHR23108">
    <property type="entry name" value="METHYLTRANSFERASE-RELATED"/>
    <property type="match status" value="1"/>
</dbReference>
<proteinExistence type="predicted"/>
<dbReference type="Pfam" id="PF10294">
    <property type="entry name" value="Methyltransf_16"/>
    <property type="match status" value="1"/>
</dbReference>
<evidence type="ECO:0000313" key="1">
    <source>
        <dbReference type="EMBL" id="KAG8231691.1"/>
    </source>
</evidence>
<dbReference type="InterPro" id="IPR019410">
    <property type="entry name" value="Methyltransf_16"/>
</dbReference>
<reference evidence="1" key="1">
    <citation type="submission" date="2013-04" db="EMBL/GenBank/DDBJ databases">
        <authorList>
            <person name="Qu J."/>
            <person name="Murali S.C."/>
            <person name="Bandaranaike D."/>
            <person name="Bellair M."/>
            <person name="Blankenburg K."/>
            <person name="Chao H."/>
            <person name="Dinh H."/>
            <person name="Doddapaneni H."/>
            <person name="Downs B."/>
            <person name="Dugan-Rocha S."/>
            <person name="Elkadiri S."/>
            <person name="Gnanaolivu R.D."/>
            <person name="Hernandez B."/>
            <person name="Javaid M."/>
            <person name="Jayaseelan J.C."/>
            <person name="Lee S."/>
            <person name="Li M."/>
            <person name="Ming W."/>
            <person name="Munidasa M."/>
            <person name="Muniz J."/>
            <person name="Nguyen L."/>
            <person name="Ongeri F."/>
            <person name="Osuji N."/>
            <person name="Pu L.-L."/>
            <person name="Puazo M."/>
            <person name="Qu C."/>
            <person name="Quiroz J."/>
            <person name="Raj R."/>
            <person name="Weissenberger G."/>
            <person name="Xin Y."/>
            <person name="Zou X."/>
            <person name="Han Y."/>
            <person name="Richards S."/>
            <person name="Worley K."/>
            <person name="Muzny D."/>
            <person name="Gibbs R."/>
        </authorList>
    </citation>
    <scope>NUCLEOTIDE SEQUENCE</scope>
    <source>
        <strain evidence="1">Sampled in the wild</strain>
    </source>
</reference>
<dbReference type="GO" id="GO:0008276">
    <property type="term" value="F:protein methyltransferase activity"/>
    <property type="evidence" value="ECO:0007669"/>
    <property type="project" value="InterPro"/>
</dbReference>
<protein>
    <recommendedName>
        <fullName evidence="3">Methyltransferase-like protein 22</fullName>
    </recommendedName>
</protein>
<gene>
    <name evidence="1" type="ORF">J437_LFUL007466</name>
</gene>
<dbReference type="Gene3D" id="3.40.50.150">
    <property type="entry name" value="Vaccinia Virus protein VP39"/>
    <property type="match status" value="1"/>
</dbReference>
<comment type="caution">
    <text evidence="1">The sequence shown here is derived from an EMBL/GenBank/DDBJ whole genome shotgun (WGS) entry which is preliminary data.</text>
</comment>
<evidence type="ECO:0008006" key="3">
    <source>
        <dbReference type="Google" id="ProtNLM"/>
    </source>
</evidence>